<feature type="coiled-coil region" evidence="1">
    <location>
        <begin position="113"/>
        <end position="147"/>
    </location>
</feature>
<dbReference type="PROSITE" id="PS51806">
    <property type="entry name" value="DOG1"/>
    <property type="match status" value="1"/>
</dbReference>
<dbReference type="PANTHER" id="PTHR46354:SF10">
    <property type="entry name" value="TRANSCRIPTION FACTOR TGA5-LIKE"/>
    <property type="match status" value="1"/>
</dbReference>
<evidence type="ECO:0000313" key="3">
    <source>
        <dbReference type="EMBL" id="KAK4756040.1"/>
    </source>
</evidence>
<dbReference type="AlphaFoldDB" id="A0AAN7K1R9"/>
<dbReference type="Pfam" id="PF14144">
    <property type="entry name" value="DOG1"/>
    <property type="match status" value="1"/>
</dbReference>
<evidence type="ECO:0000313" key="4">
    <source>
        <dbReference type="Proteomes" id="UP001345219"/>
    </source>
</evidence>
<evidence type="ECO:0000256" key="1">
    <source>
        <dbReference type="SAM" id="Coils"/>
    </source>
</evidence>
<protein>
    <recommendedName>
        <fullName evidence="2">DOG1 domain-containing protein</fullName>
    </recommendedName>
</protein>
<evidence type="ECO:0000259" key="2">
    <source>
        <dbReference type="PROSITE" id="PS51806"/>
    </source>
</evidence>
<name>A0AAN7K1R9_9MYRT</name>
<sequence length="246" mass="27994">MEALPEANRNTAVNFGVFHEQWLIRQEELLRELLQWIEKDSAGRPESMEVDDGIRMDLIGRVLAQFREYYEAKSRVKDINVFLLFSASWLNPFERMFLWITGFKPSIVFRIVNNTVTDRREDQSRRMDELEREVRAEEDELTAALDLVQSSGPVASRMVELAMRLPREAPMNGEVLTEDAAVESLSRCLVVLVERAEGLRGKAVVRVVQILSATQGVRFLAAVMRSQLRLAHWGRHGGGDGPNVGN</sequence>
<gene>
    <name evidence="3" type="ORF">SAY87_009797</name>
</gene>
<proteinExistence type="predicted"/>
<dbReference type="InterPro" id="IPR025422">
    <property type="entry name" value="TGA_domain"/>
</dbReference>
<keyword evidence="4" id="KW-1185">Reference proteome</keyword>
<reference evidence="3 4" key="1">
    <citation type="journal article" date="2023" name="Hortic Res">
        <title>Pangenome of water caltrop reveals structural variations and asymmetric subgenome divergence after allopolyploidization.</title>
        <authorList>
            <person name="Zhang X."/>
            <person name="Chen Y."/>
            <person name="Wang L."/>
            <person name="Yuan Y."/>
            <person name="Fang M."/>
            <person name="Shi L."/>
            <person name="Lu R."/>
            <person name="Comes H.P."/>
            <person name="Ma Y."/>
            <person name="Chen Y."/>
            <person name="Huang G."/>
            <person name="Zhou Y."/>
            <person name="Zheng Z."/>
            <person name="Qiu Y."/>
        </authorList>
    </citation>
    <scope>NUCLEOTIDE SEQUENCE [LARGE SCALE GENOMIC DNA]</scope>
    <source>
        <tissue evidence="3">Roots</tissue>
    </source>
</reference>
<feature type="domain" description="DOG1" evidence="2">
    <location>
        <begin position="12"/>
        <end position="240"/>
    </location>
</feature>
<comment type="caution">
    <text evidence="3">The sequence shown here is derived from an EMBL/GenBank/DDBJ whole genome shotgun (WGS) entry which is preliminary data.</text>
</comment>
<keyword evidence="1" id="KW-0175">Coiled coil</keyword>
<dbReference type="Proteomes" id="UP001345219">
    <property type="component" value="Chromosome 8"/>
</dbReference>
<dbReference type="GO" id="GO:0006351">
    <property type="term" value="P:DNA-templated transcription"/>
    <property type="evidence" value="ECO:0007669"/>
    <property type="project" value="InterPro"/>
</dbReference>
<accession>A0AAN7K1R9</accession>
<dbReference type="EMBL" id="JAXIOK010000014">
    <property type="protein sequence ID" value="KAK4756040.1"/>
    <property type="molecule type" value="Genomic_DNA"/>
</dbReference>
<dbReference type="GO" id="GO:0043565">
    <property type="term" value="F:sequence-specific DNA binding"/>
    <property type="evidence" value="ECO:0007669"/>
    <property type="project" value="InterPro"/>
</dbReference>
<dbReference type="PANTHER" id="PTHR46354">
    <property type="entry name" value="DOG1 DOMAIN-CONTAINING PROTEIN"/>
    <property type="match status" value="1"/>
</dbReference>
<organism evidence="3 4">
    <name type="scientific">Trapa incisa</name>
    <dbReference type="NCBI Taxonomy" id="236973"/>
    <lineage>
        <taxon>Eukaryota</taxon>
        <taxon>Viridiplantae</taxon>
        <taxon>Streptophyta</taxon>
        <taxon>Embryophyta</taxon>
        <taxon>Tracheophyta</taxon>
        <taxon>Spermatophyta</taxon>
        <taxon>Magnoliopsida</taxon>
        <taxon>eudicotyledons</taxon>
        <taxon>Gunneridae</taxon>
        <taxon>Pentapetalae</taxon>
        <taxon>rosids</taxon>
        <taxon>malvids</taxon>
        <taxon>Myrtales</taxon>
        <taxon>Lythraceae</taxon>
        <taxon>Trapa</taxon>
    </lineage>
</organism>
<dbReference type="InterPro" id="IPR051886">
    <property type="entry name" value="Seed_Dev/Stress_Resp_Reg"/>
</dbReference>